<keyword evidence="3" id="KW-0285">Flavoprotein</keyword>
<evidence type="ECO:0000256" key="4">
    <source>
        <dbReference type="ARBA" id="ARBA00022827"/>
    </source>
</evidence>
<organism evidence="6 7">
    <name type="scientific">Powai lake megavirus</name>
    <dbReference type="NCBI Taxonomy" id="1842663"/>
    <lineage>
        <taxon>Viruses</taxon>
        <taxon>Varidnaviria</taxon>
        <taxon>Bamfordvirae</taxon>
        <taxon>Nucleocytoviricota</taxon>
        <taxon>Megaviricetes</taxon>
        <taxon>Imitervirales</taxon>
        <taxon>Mimiviridae</taxon>
        <taxon>Megamimivirinae</taxon>
        <taxon>Megavirus</taxon>
        <taxon>Megavirus powaiense</taxon>
    </lineage>
</organism>
<dbReference type="SUPFAM" id="SSF51905">
    <property type="entry name" value="FAD/NAD(P)-binding domain"/>
    <property type="match status" value="1"/>
</dbReference>
<keyword evidence="4" id="KW-0274">FAD</keyword>
<dbReference type="InterPro" id="IPR036188">
    <property type="entry name" value="FAD/NAD-bd_sf"/>
</dbReference>
<comment type="cofactor">
    <cofactor evidence="1">
        <name>FAD</name>
        <dbReference type="ChEBI" id="CHEBI:57692"/>
    </cofactor>
</comment>
<dbReference type="PANTHER" id="PTHR11552">
    <property type="entry name" value="GLUCOSE-METHANOL-CHOLINE GMC OXIDOREDUCTASE"/>
    <property type="match status" value="1"/>
</dbReference>
<evidence type="ECO:0000256" key="1">
    <source>
        <dbReference type="ARBA" id="ARBA00001974"/>
    </source>
</evidence>
<dbReference type="Gene3D" id="3.50.50.60">
    <property type="entry name" value="FAD/NAD(P)-binding domain"/>
    <property type="match status" value="1"/>
</dbReference>
<evidence type="ECO:0000256" key="2">
    <source>
        <dbReference type="ARBA" id="ARBA00010790"/>
    </source>
</evidence>
<dbReference type="InterPro" id="IPR000172">
    <property type="entry name" value="GMC_OxRdtase_N"/>
</dbReference>
<dbReference type="GeneID" id="80513314"/>
<evidence type="ECO:0000313" key="6">
    <source>
        <dbReference type="EMBL" id="ANB50952.1"/>
    </source>
</evidence>
<evidence type="ECO:0000259" key="5">
    <source>
        <dbReference type="PROSITE" id="PS00624"/>
    </source>
</evidence>
<dbReference type="InterPro" id="IPR012132">
    <property type="entry name" value="GMC_OxRdtase"/>
</dbReference>
<comment type="similarity">
    <text evidence="2">Belongs to the GMC oxidoreductase family.</text>
</comment>
<dbReference type="Gene3D" id="3.30.410.40">
    <property type="match status" value="1"/>
</dbReference>
<name>A0A167RP81_9VIRU</name>
<dbReference type="SUPFAM" id="SSF54373">
    <property type="entry name" value="FAD-linked reductases, C-terminal domain"/>
    <property type="match status" value="1"/>
</dbReference>
<feature type="domain" description="Glucose-methanol-choline oxidoreductase N-terminal" evidence="5">
    <location>
        <begin position="311"/>
        <end position="325"/>
    </location>
</feature>
<dbReference type="PANTHER" id="PTHR11552:SF147">
    <property type="entry name" value="CHOLINE DEHYDROGENASE, MITOCHONDRIAL"/>
    <property type="match status" value="1"/>
</dbReference>
<keyword evidence="7" id="KW-1185">Reference proteome</keyword>
<evidence type="ECO:0000313" key="7">
    <source>
        <dbReference type="Proteomes" id="UP000241365"/>
    </source>
</evidence>
<dbReference type="KEGG" id="vg:80513314"/>
<dbReference type="Proteomes" id="UP000241365">
    <property type="component" value="Segment"/>
</dbReference>
<dbReference type="EMBL" id="KU877344">
    <property type="protein sequence ID" value="ANB50952.1"/>
    <property type="molecule type" value="Genomic_DNA"/>
</dbReference>
<reference evidence="6 7" key="1">
    <citation type="journal article" date="2016" name="Genome Announc.">
        <title>Complete Genome Sequence of a New Megavirus Family Member Isolated from an Inland Water Lake for the First Time in India.</title>
        <authorList>
            <person name="Chatterjee A."/>
            <person name="Ali F."/>
            <person name="Bange D."/>
            <person name="Kondabagil K."/>
        </authorList>
    </citation>
    <scope>NUCLEOTIDE SEQUENCE [LARGE SCALE GENOMIC DNA]</scope>
    <source>
        <strain evidence="6">1</strain>
    </source>
</reference>
<proteinExistence type="inferred from homology"/>
<dbReference type="GO" id="GO:0050660">
    <property type="term" value="F:flavin adenine dinucleotide binding"/>
    <property type="evidence" value="ECO:0007669"/>
    <property type="project" value="InterPro"/>
</dbReference>
<dbReference type="RefSeq" id="YP_010776703.1">
    <property type="nucleotide sequence ID" value="NC_075034.1"/>
</dbReference>
<dbReference type="Pfam" id="PF05199">
    <property type="entry name" value="GMC_oxred_C"/>
    <property type="match status" value="1"/>
</dbReference>
<dbReference type="GO" id="GO:0016614">
    <property type="term" value="F:oxidoreductase activity, acting on CH-OH group of donors"/>
    <property type="evidence" value="ECO:0007669"/>
    <property type="project" value="InterPro"/>
</dbReference>
<accession>A0A167RP81</accession>
<sequence>MTFFKSALFLLLLATSFASNYSLPVCTDGTFGAAPGSAGENPDYIIIGGGAAGSVAINQCIAKGHKCTLIDRGIDYYEQPFVTLPSATSPVYSSSATKIALSAPLTNMYNKTIFIFEPNVLGGSTSINAMISVFTDIENYYDEIDIEGWSYEELLPYYLETTKSIHRPEYNGQVDVTDTSVDDPQYVAFKSAVQQVFPNIHEKLPDMNTASVTSGFPGFGPPETTVKTTFSNFGGVNVPTTGFRESGYVAFVDPIRQHPNLKVMTRSRVDKIGFNVFKNSAKKVFVTYTNYFGQELQCELSAKRAIVLSAGALRTPQILLQSGVGPANELTSLGIPVVKNLPHVGRNLDDHPTVVRSYLGSLPDSYISANINGHAYWNYQDDPTLIPNWSVQISGLPGFPIKNVLNVLMNQTSRGYVKLSSTDPAEQPIFNLDYFRDLEDIVPASLGFAKTNQIAQNLGYIELPDASIVVCPDFLPNCQNNATEFYVASFLQYGYAGFHFTGTCAFDKVVCPNNGRVFGFTNLYVVDASVFPKAPRGNTQISVYAASRKLSESIF</sequence>
<dbReference type="Pfam" id="PF00732">
    <property type="entry name" value="GMC_oxred_N"/>
    <property type="match status" value="1"/>
</dbReference>
<protein>
    <submittedName>
        <fullName evidence="6">Putative GMC-type oxidoreductase</fullName>
    </submittedName>
</protein>
<dbReference type="PROSITE" id="PS00624">
    <property type="entry name" value="GMC_OXRED_2"/>
    <property type="match status" value="1"/>
</dbReference>
<dbReference type="InterPro" id="IPR007867">
    <property type="entry name" value="GMC_OxRtase_C"/>
</dbReference>
<dbReference type="PIRSF" id="PIRSF000137">
    <property type="entry name" value="Alcohol_oxidase"/>
    <property type="match status" value="1"/>
</dbReference>
<evidence type="ECO:0000256" key="3">
    <source>
        <dbReference type="ARBA" id="ARBA00022630"/>
    </source>
</evidence>